<organism evidence="8 9">
    <name type="scientific">Patellaria atrata CBS 101060</name>
    <dbReference type="NCBI Taxonomy" id="1346257"/>
    <lineage>
        <taxon>Eukaryota</taxon>
        <taxon>Fungi</taxon>
        <taxon>Dikarya</taxon>
        <taxon>Ascomycota</taxon>
        <taxon>Pezizomycotina</taxon>
        <taxon>Dothideomycetes</taxon>
        <taxon>Dothideomycetes incertae sedis</taxon>
        <taxon>Patellariales</taxon>
        <taxon>Patellariaceae</taxon>
        <taxon>Patellaria</taxon>
    </lineage>
</organism>
<evidence type="ECO:0000256" key="3">
    <source>
        <dbReference type="ARBA" id="ARBA00022670"/>
    </source>
</evidence>
<dbReference type="SUPFAM" id="SSF54001">
    <property type="entry name" value="Cysteine proteinases"/>
    <property type="match status" value="1"/>
</dbReference>
<dbReference type="GO" id="GO:0005634">
    <property type="term" value="C:nucleus"/>
    <property type="evidence" value="ECO:0007669"/>
    <property type="project" value="TreeGrafter"/>
</dbReference>
<sequence length="514" mass="57331">MSRQVVLPSNSYSYLPSSLHEHSLASLSYRTPQQQQLTLRSPELPASINFATSQTHHPSPNNSGMGYVQSEEELAELEKLSNEYRPVATGPLVGERQPSNNITAEYANADPVYRAKTAALPQKYSHYRTCRGDGHCGWRAIAFGYFENLARVGDALKFQEEETRLRSMGNILNAVGFDEELYEDFAGDTYDLLRKIAATIGTSDDGTVLFSSFNDEPLSLSIITYLKLLTSAWMQTRPDEYQPFLLGDDIREYCSRNIEPAVCEIDHVGVSVLADVLLKPAGFALEILYLDRSPGTEVTPHCMDPLDVNGIPFQNPPTIRLLYRPGHYDLLYKLEEVLAIPSHSLGTSVYLAHDAEDYTPISRYEDVLSVIPGMSLAASASNPMGWNYGALPLDYNSTPISAAPIATDPSYQSVHMPNPVHDFPSHHLAMEQPVNVVSSTIPIDRPGPFRPSAWELKTDFSNLNQAIPFQTSIFRNSHYNTAHFLNPDFQPEEWSPDSEYVTTNNKQRSKSSSQ</sequence>
<keyword evidence="4" id="KW-0833">Ubl conjugation pathway</keyword>
<dbReference type="CDD" id="cd22749">
    <property type="entry name" value="Otubain_C65"/>
    <property type="match status" value="1"/>
</dbReference>
<comment type="catalytic activity">
    <reaction evidence="1">
        <text>Thiol-dependent hydrolysis of ester, thioester, amide, peptide and isopeptide bonds formed by the C-terminal Gly of ubiquitin (a 76-residue protein attached to proteins as an intracellular targeting signal).</text>
        <dbReference type="EC" id="3.4.19.12"/>
    </reaction>
</comment>
<evidence type="ECO:0000256" key="7">
    <source>
        <dbReference type="SAM" id="MobiDB-lite"/>
    </source>
</evidence>
<dbReference type="GO" id="GO:0004843">
    <property type="term" value="F:cysteine-type deubiquitinase activity"/>
    <property type="evidence" value="ECO:0007669"/>
    <property type="project" value="UniProtKB-EC"/>
</dbReference>
<proteinExistence type="predicted"/>
<dbReference type="Gene3D" id="3.30.200.60">
    <property type="entry name" value="Peptidase C65 Otubain, subdomain 1"/>
    <property type="match status" value="1"/>
</dbReference>
<keyword evidence="3" id="KW-0645">Protease</keyword>
<dbReference type="Pfam" id="PF10275">
    <property type="entry name" value="Peptidase_C65"/>
    <property type="match status" value="1"/>
</dbReference>
<evidence type="ECO:0000256" key="4">
    <source>
        <dbReference type="ARBA" id="ARBA00022786"/>
    </source>
</evidence>
<evidence type="ECO:0000256" key="1">
    <source>
        <dbReference type="ARBA" id="ARBA00000707"/>
    </source>
</evidence>
<evidence type="ECO:0000256" key="6">
    <source>
        <dbReference type="ARBA" id="ARBA00022807"/>
    </source>
</evidence>
<keyword evidence="5" id="KW-0378">Hydrolase</keyword>
<keyword evidence="6" id="KW-0788">Thiol protease</keyword>
<reference evidence="8" key="1">
    <citation type="journal article" date="2020" name="Stud. Mycol.">
        <title>101 Dothideomycetes genomes: a test case for predicting lifestyles and emergence of pathogens.</title>
        <authorList>
            <person name="Haridas S."/>
            <person name="Albert R."/>
            <person name="Binder M."/>
            <person name="Bloem J."/>
            <person name="Labutti K."/>
            <person name="Salamov A."/>
            <person name="Andreopoulos B."/>
            <person name="Baker S."/>
            <person name="Barry K."/>
            <person name="Bills G."/>
            <person name="Bluhm B."/>
            <person name="Cannon C."/>
            <person name="Castanera R."/>
            <person name="Culley D."/>
            <person name="Daum C."/>
            <person name="Ezra D."/>
            <person name="Gonzalez J."/>
            <person name="Henrissat B."/>
            <person name="Kuo A."/>
            <person name="Liang C."/>
            <person name="Lipzen A."/>
            <person name="Lutzoni F."/>
            <person name="Magnuson J."/>
            <person name="Mondo S."/>
            <person name="Nolan M."/>
            <person name="Ohm R."/>
            <person name="Pangilinan J."/>
            <person name="Park H.-J."/>
            <person name="Ramirez L."/>
            <person name="Alfaro M."/>
            <person name="Sun H."/>
            <person name="Tritt A."/>
            <person name="Yoshinaga Y."/>
            <person name="Zwiers L.-H."/>
            <person name="Turgeon B."/>
            <person name="Goodwin S."/>
            <person name="Spatafora J."/>
            <person name="Crous P."/>
            <person name="Grigoriev I."/>
        </authorList>
    </citation>
    <scope>NUCLEOTIDE SEQUENCE</scope>
    <source>
        <strain evidence="8">CBS 101060</strain>
    </source>
</reference>
<dbReference type="Gene3D" id="1.20.1300.20">
    <property type="entry name" value="Peptidase C65 Otubain, subdomain 2"/>
    <property type="match status" value="1"/>
</dbReference>
<dbReference type="Proteomes" id="UP000799429">
    <property type="component" value="Unassembled WGS sequence"/>
</dbReference>
<feature type="compositionally biased region" description="Polar residues" evidence="7">
    <location>
        <begin position="500"/>
        <end position="514"/>
    </location>
</feature>
<dbReference type="GO" id="GO:0006508">
    <property type="term" value="P:proteolysis"/>
    <property type="evidence" value="ECO:0007669"/>
    <property type="project" value="UniProtKB-KW"/>
</dbReference>
<comment type="caution">
    <text evidence="8">The sequence shown here is derived from an EMBL/GenBank/DDBJ whole genome shotgun (WGS) entry which is preliminary data.</text>
</comment>
<evidence type="ECO:0000256" key="2">
    <source>
        <dbReference type="ARBA" id="ARBA00012759"/>
    </source>
</evidence>
<dbReference type="InterPro" id="IPR038765">
    <property type="entry name" value="Papain-like_cys_pep_sf"/>
</dbReference>
<dbReference type="InterPro" id="IPR042467">
    <property type="entry name" value="Peptidase_C65_otubain_sub2"/>
</dbReference>
<dbReference type="GO" id="GO:0071108">
    <property type="term" value="P:protein K48-linked deubiquitination"/>
    <property type="evidence" value="ECO:0007669"/>
    <property type="project" value="TreeGrafter"/>
</dbReference>
<dbReference type="PANTHER" id="PTHR12931">
    <property type="entry name" value="UBIQUITIN THIOLESTERASE PROTEIN OTUB"/>
    <property type="match status" value="1"/>
</dbReference>
<dbReference type="EMBL" id="MU006095">
    <property type="protein sequence ID" value="KAF2838985.1"/>
    <property type="molecule type" value="Genomic_DNA"/>
</dbReference>
<name>A0A9P4SBY9_9PEZI</name>
<evidence type="ECO:0000313" key="8">
    <source>
        <dbReference type="EMBL" id="KAF2838985.1"/>
    </source>
</evidence>
<accession>A0A9P4SBY9</accession>
<dbReference type="AlphaFoldDB" id="A0A9P4SBY9"/>
<dbReference type="OrthoDB" id="18915at2759"/>
<keyword evidence="9" id="KW-1185">Reference proteome</keyword>
<dbReference type="GO" id="GO:0043130">
    <property type="term" value="F:ubiquitin binding"/>
    <property type="evidence" value="ECO:0007669"/>
    <property type="project" value="TreeGrafter"/>
</dbReference>
<dbReference type="InterPro" id="IPR042468">
    <property type="entry name" value="Peptidase_C65_otubain_sub1"/>
</dbReference>
<gene>
    <name evidence="8" type="ORF">M501DRAFT_933917</name>
</gene>
<feature type="region of interest" description="Disordered" evidence="7">
    <location>
        <begin position="493"/>
        <end position="514"/>
    </location>
</feature>
<dbReference type="InterPro" id="IPR019400">
    <property type="entry name" value="Peptidase_C65_otubain"/>
</dbReference>
<evidence type="ECO:0000256" key="5">
    <source>
        <dbReference type="ARBA" id="ARBA00022801"/>
    </source>
</evidence>
<dbReference type="PANTHER" id="PTHR12931:SF15">
    <property type="entry name" value="UBIQUITIN THIOESTERASE OTUBAIN-LIKE"/>
    <property type="match status" value="1"/>
</dbReference>
<dbReference type="EC" id="3.4.19.12" evidence="2"/>
<protein>
    <recommendedName>
        <fullName evidence="2">ubiquitinyl hydrolase 1</fullName>
        <ecNumber evidence="2">3.4.19.12</ecNumber>
    </recommendedName>
</protein>
<evidence type="ECO:0000313" key="9">
    <source>
        <dbReference type="Proteomes" id="UP000799429"/>
    </source>
</evidence>